<dbReference type="AlphaFoldDB" id="D8TT72"/>
<gene>
    <name evidence="2" type="ORF">VOLCADRAFT_89991</name>
</gene>
<evidence type="ECO:0000313" key="2">
    <source>
        <dbReference type="EMBL" id="EFJ49145.1"/>
    </source>
</evidence>
<feature type="region of interest" description="Disordered" evidence="1">
    <location>
        <begin position="148"/>
        <end position="171"/>
    </location>
</feature>
<feature type="compositionally biased region" description="Low complexity" evidence="1">
    <location>
        <begin position="409"/>
        <end position="429"/>
    </location>
</feature>
<protein>
    <submittedName>
        <fullName evidence="2">Uncharacterized protein</fullName>
    </submittedName>
</protein>
<reference evidence="2 3" key="1">
    <citation type="journal article" date="2010" name="Science">
        <title>Genomic analysis of organismal complexity in the multicellular green alga Volvox carteri.</title>
        <authorList>
            <person name="Prochnik S.E."/>
            <person name="Umen J."/>
            <person name="Nedelcu A.M."/>
            <person name="Hallmann A."/>
            <person name="Miller S.M."/>
            <person name="Nishii I."/>
            <person name="Ferris P."/>
            <person name="Kuo A."/>
            <person name="Mitros T."/>
            <person name="Fritz-Laylin L.K."/>
            <person name="Hellsten U."/>
            <person name="Chapman J."/>
            <person name="Simakov O."/>
            <person name="Rensing S.A."/>
            <person name="Terry A."/>
            <person name="Pangilinan J."/>
            <person name="Kapitonov V."/>
            <person name="Jurka J."/>
            <person name="Salamov A."/>
            <person name="Shapiro H."/>
            <person name="Schmutz J."/>
            <person name="Grimwood J."/>
            <person name="Lindquist E."/>
            <person name="Lucas S."/>
            <person name="Grigoriev I.V."/>
            <person name="Schmitt R."/>
            <person name="Kirk D."/>
            <person name="Rokhsar D.S."/>
        </authorList>
    </citation>
    <scope>NUCLEOTIDE SEQUENCE [LARGE SCALE GENOMIC DNA]</scope>
    <source>
        <strain evidence="3">f. Nagariensis / Eve</strain>
    </source>
</reference>
<dbReference type="OrthoDB" id="10686125at2759"/>
<feature type="compositionally biased region" description="Polar residues" evidence="1">
    <location>
        <begin position="150"/>
        <end position="164"/>
    </location>
</feature>
<sequence>MIPIQLTLKLLLRLQLRPLALVLPALLLLELFFLGGGPALAAWTPLRGHLAMGNFFPEGWSGAGRGFWRASGGEGAGGNYQERCVSSSASGVDPGKPPGPRLSNSSNSNNSPGMGPGNNGIRLKRSVGEGGNIRIALSGRPLAVAETQAPCGSSSGSGAVKNQTAGGGGHGSDAMSYTAAVAWRQPHLDLDGLRAVLRALATSSTTFTILLRNLDITDGGTVVRGLPWRDTAGDAAVAGATTPSTRFIVERCVLHLMQCDPGGLAAAGIQVPFRVAAMGTAAASATLPTPRRPAPPSPSKFLLQDTGVASSDTDEMDATLVDIGQWCDRDSQVLATATGASFGSAAPDGPMLLLLLNLTAAVATDGGGGGGGDATATLQDPPARHQGFAFLPRCPVPPATSSCGGGSGAASDTAARRSTGPPAAAAGSSRDPRVSCRGPAAILQDMRTWLRPPVLREGVGCAIVVARAGYSPRMPQ</sequence>
<dbReference type="EMBL" id="GL378336">
    <property type="protein sequence ID" value="EFJ49145.1"/>
    <property type="molecule type" value="Genomic_DNA"/>
</dbReference>
<name>D8TT72_VOLCA</name>
<feature type="compositionally biased region" description="Low complexity" evidence="1">
    <location>
        <begin position="101"/>
        <end position="113"/>
    </location>
</feature>
<feature type="region of interest" description="Disordered" evidence="1">
    <location>
        <begin position="401"/>
        <end position="436"/>
    </location>
</feature>
<feature type="region of interest" description="Disordered" evidence="1">
    <location>
        <begin position="79"/>
        <end position="125"/>
    </location>
</feature>
<evidence type="ECO:0000256" key="1">
    <source>
        <dbReference type="SAM" id="MobiDB-lite"/>
    </source>
</evidence>
<accession>D8TT72</accession>
<proteinExistence type="predicted"/>
<dbReference type="GeneID" id="9618764"/>
<dbReference type="RefSeq" id="XP_002949593.1">
    <property type="nucleotide sequence ID" value="XM_002949547.1"/>
</dbReference>
<evidence type="ECO:0000313" key="3">
    <source>
        <dbReference type="Proteomes" id="UP000001058"/>
    </source>
</evidence>
<dbReference type="Proteomes" id="UP000001058">
    <property type="component" value="Unassembled WGS sequence"/>
</dbReference>
<keyword evidence="3" id="KW-1185">Reference proteome</keyword>
<dbReference type="InParanoid" id="D8TT72"/>
<organism evidence="3">
    <name type="scientific">Volvox carteri f. nagariensis</name>
    <dbReference type="NCBI Taxonomy" id="3068"/>
    <lineage>
        <taxon>Eukaryota</taxon>
        <taxon>Viridiplantae</taxon>
        <taxon>Chlorophyta</taxon>
        <taxon>core chlorophytes</taxon>
        <taxon>Chlorophyceae</taxon>
        <taxon>CS clade</taxon>
        <taxon>Chlamydomonadales</taxon>
        <taxon>Volvocaceae</taxon>
        <taxon>Volvox</taxon>
    </lineage>
</organism>
<dbReference type="KEGG" id="vcn:VOLCADRAFT_89991"/>